<dbReference type="Proteomes" id="UP001552299">
    <property type="component" value="Unassembled WGS sequence"/>
</dbReference>
<dbReference type="InterPro" id="IPR032675">
    <property type="entry name" value="LRR_dom_sf"/>
</dbReference>
<feature type="transmembrane region" description="Helical" evidence="9">
    <location>
        <begin position="603"/>
        <end position="625"/>
    </location>
</feature>
<dbReference type="PANTHER" id="PTHR48056:SF61">
    <property type="entry name" value="PROTEIN KINASE DOMAIN-CONTAINING PROTEIN"/>
    <property type="match status" value="1"/>
</dbReference>
<evidence type="ECO:0000256" key="7">
    <source>
        <dbReference type="ARBA" id="ARBA00023170"/>
    </source>
</evidence>
<evidence type="ECO:0000256" key="2">
    <source>
        <dbReference type="ARBA" id="ARBA00022614"/>
    </source>
</evidence>
<evidence type="ECO:0000313" key="11">
    <source>
        <dbReference type="EMBL" id="KAL0906655.1"/>
    </source>
</evidence>
<dbReference type="InterPro" id="IPR011009">
    <property type="entry name" value="Kinase-like_dom_sf"/>
</dbReference>
<dbReference type="FunFam" id="3.80.10.10:FF:000155">
    <property type="entry name" value="Putative inactive leucine-rich repeat receptor-like protein kinase"/>
    <property type="match status" value="1"/>
</dbReference>
<dbReference type="FunFam" id="3.80.10.10:FF:000380">
    <property type="entry name" value="Putative inactive leucine-rich repeat receptor-like protein kinase"/>
    <property type="match status" value="1"/>
</dbReference>
<name>A0ABD0U3T9_DENTH</name>
<evidence type="ECO:0000313" key="12">
    <source>
        <dbReference type="Proteomes" id="UP001552299"/>
    </source>
</evidence>
<dbReference type="PANTHER" id="PTHR48056">
    <property type="entry name" value="LRR RECEPTOR-LIKE SERINE/THREONINE-PROTEIN KINASE-RELATED"/>
    <property type="match status" value="1"/>
</dbReference>
<evidence type="ECO:0000256" key="9">
    <source>
        <dbReference type="SAM" id="Phobius"/>
    </source>
</evidence>
<accession>A0ABD0U3T9</accession>
<dbReference type="InterPro" id="IPR001245">
    <property type="entry name" value="Ser-Thr/Tyr_kinase_cat_dom"/>
</dbReference>
<comment type="caution">
    <text evidence="11">The sequence shown here is derived from an EMBL/GenBank/DDBJ whole genome shotgun (WGS) entry which is preliminary data.</text>
</comment>
<dbReference type="Gene3D" id="1.10.510.10">
    <property type="entry name" value="Transferase(Phosphotransferase) domain 1"/>
    <property type="match status" value="1"/>
</dbReference>
<gene>
    <name evidence="11" type="ORF">M5K25_025168</name>
</gene>
<evidence type="ECO:0000256" key="8">
    <source>
        <dbReference type="ARBA" id="ARBA00023180"/>
    </source>
</evidence>
<dbReference type="InterPro" id="IPR000719">
    <property type="entry name" value="Prot_kinase_dom"/>
</dbReference>
<keyword evidence="8" id="KW-0325">Glycoprotein</keyword>
<keyword evidence="5 9" id="KW-1133">Transmembrane helix</keyword>
<evidence type="ECO:0000256" key="4">
    <source>
        <dbReference type="ARBA" id="ARBA00022737"/>
    </source>
</evidence>
<keyword evidence="4" id="KW-0677">Repeat</keyword>
<comment type="subcellular location">
    <subcellularLocation>
        <location evidence="1">Membrane</location>
    </subcellularLocation>
</comment>
<dbReference type="Gene3D" id="3.30.200.20">
    <property type="entry name" value="Phosphorylase Kinase, domain 1"/>
    <property type="match status" value="1"/>
</dbReference>
<dbReference type="FunFam" id="3.30.200.20:FF:000479">
    <property type="entry name" value="Putative inactive leucine-rich repeat receptor-like protein kinase"/>
    <property type="match status" value="1"/>
</dbReference>
<protein>
    <recommendedName>
        <fullName evidence="10">Protein kinase domain-containing protein</fullName>
    </recommendedName>
</protein>
<dbReference type="InterPro" id="IPR003591">
    <property type="entry name" value="Leu-rich_rpt_typical-subtyp"/>
</dbReference>
<dbReference type="GO" id="GO:0016020">
    <property type="term" value="C:membrane"/>
    <property type="evidence" value="ECO:0007669"/>
    <property type="project" value="UniProtKB-SubCell"/>
</dbReference>
<sequence>MIFSTEGFLWKKPINPSMPRFLRALVLILSCVWLTPITEQYTSSQTQVLQQLRKQLEFPKQLETWNNTENICYLPSTPVLTVICEGNSVTELKIVGDKLVKPDKFNGYSIWGKTLSPAFSADSFFTTLSRLPSLKVVILVSLGIWGPLPDKIHRLSQLEVLDLSSNFFYGTIPPKISSMTMLQTLTLDGNFFNETVPDWFDLLSNLTNLSLQHNRLKGPLPLSIGRVPSLTGISLSYNSISGELPNLSGLLSLEVLDIGDNELDSELPHMPQRLVTMLLGKNKLSGEIPGQFGELSQLQHLDLSYNLLQGTPPTSVFALPNISYVNLASNKLTGSLPVSLTCSSQLGFVDISANMLVGRLPSCLSSNSNYRVVKLDGNCLTVDSLHQHEASYCQTHSKRKFSKLKSLFLLVSVIGGVTVIVLLLVFFLRCCRRKEGTVSEQGLLPKPALDNSASGLSSELLTNARFVSQAMKLGAQVLPTYRAFSLEDLKEATKNFESSSYIGEGTAGKLYKGRLENGTFVAIRCLVLSRKHSIRNLKLRLDLLSKLRHPHLVCLLGHCIDGGADDCSVDRVFLVYEYVQNGNFRSHLSERSMEKVLKWQERLGVLIGIAKAVHFLHTGVIPGFYNNQLKSHNILLDEYLVAKVSDYGLSIITEEIHKNEARADGQRAIQSISKASEGLCLEDDVYSFGLILLEALIGLRRSEKGGAFLPYEMAMSFSSQEEQKRIIDPIVIGTSSQESLSNVVSLTSKCLSLESSLRPSIEDVLWNLQYAAQVQATADRDQRSDVGSQT</sequence>
<dbReference type="InterPro" id="IPR001611">
    <property type="entry name" value="Leu-rich_rpt"/>
</dbReference>
<dbReference type="AlphaFoldDB" id="A0ABD0U3T9"/>
<evidence type="ECO:0000256" key="1">
    <source>
        <dbReference type="ARBA" id="ARBA00004370"/>
    </source>
</evidence>
<dbReference type="PROSITE" id="PS50011">
    <property type="entry name" value="PROTEIN_KINASE_DOM"/>
    <property type="match status" value="1"/>
</dbReference>
<feature type="transmembrane region" description="Helical" evidence="9">
    <location>
        <begin position="407"/>
        <end position="428"/>
    </location>
</feature>
<dbReference type="Gene3D" id="3.80.10.10">
    <property type="entry name" value="Ribonuclease Inhibitor"/>
    <property type="match status" value="2"/>
</dbReference>
<evidence type="ECO:0000256" key="3">
    <source>
        <dbReference type="ARBA" id="ARBA00022692"/>
    </source>
</evidence>
<organism evidence="11 12">
    <name type="scientific">Dendrobium thyrsiflorum</name>
    <name type="common">Pinecone-like raceme dendrobium</name>
    <name type="synonym">Orchid</name>
    <dbReference type="NCBI Taxonomy" id="117978"/>
    <lineage>
        <taxon>Eukaryota</taxon>
        <taxon>Viridiplantae</taxon>
        <taxon>Streptophyta</taxon>
        <taxon>Embryophyta</taxon>
        <taxon>Tracheophyta</taxon>
        <taxon>Spermatophyta</taxon>
        <taxon>Magnoliopsida</taxon>
        <taxon>Liliopsida</taxon>
        <taxon>Asparagales</taxon>
        <taxon>Orchidaceae</taxon>
        <taxon>Epidendroideae</taxon>
        <taxon>Malaxideae</taxon>
        <taxon>Dendrobiinae</taxon>
        <taxon>Dendrobium</taxon>
    </lineage>
</organism>
<dbReference type="Pfam" id="PF07714">
    <property type="entry name" value="PK_Tyr_Ser-Thr"/>
    <property type="match status" value="1"/>
</dbReference>
<dbReference type="InterPro" id="IPR050647">
    <property type="entry name" value="Plant_LRR-RLKs"/>
</dbReference>
<dbReference type="Pfam" id="PF13855">
    <property type="entry name" value="LRR_8"/>
    <property type="match status" value="1"/>
</dbReference>
<keyword evidence="3 9" id="KW-0812">Transmembrane</keyword>
<feature type="domain" description="Protein kinase" evidence="10">
    <location>
        <begin position="496"/>
        <end position="771"/>
    </location>
</feature>
<evidence type="ECO:0000256" key="6">
    <source>
        <dbReference type="ARBA" id="ARBA00023136"/>
    </source>
</evidence>
<dbReference type="PROSITE" id="PS51450">
    <property type="entry name" value="LRR"/>
    <property type="match status" value="1"/>
</dbReference>
<dbReference type="EMBL" id="JANQDX010000018">
    <property type="protein sequence ID" value="KAL0906655.1"/>
    <property type="molecule type" value="Genomic_DNA"/>
</dbReference>
<dbReference type="Pfam" id="PF00560">
    <property type="entry name" value="LRR_1"/>
    <property type="match status" value="2"/>
</dbReference>
<dbReference type="FunFam" id="1.10.510.10:FF:000657">
    <property type="entry name" value="Putative inactive leucine-rich repeat receptor-like protein kinase"/>
    <property type="match status" value="1"/>
</dbReference>
<dbReference type="SUPFAM" id="SSF56112">
    <property type="entry name" value="Protein kinase-like (PK-like)"/>
    <property type="match status" value="1"/>
</dbReference>
<evidence type="ECO:0000259" key="10">
    <source>
        <dbReference type="PROSITE" id="PS50011"/>
    </source>
</evidence>
<keyword evidence="7" id="KW-0675">Receptor</keyword>
<dbReference type="SMART" id="SM00369">
    <property type="entry name" value="LRR_TYP"/>
    <property type="match status" value="4"/>
</dbReference>
<evidence type="ECO:0000256" key="5">
    <source>
        <dbReference type="ARBA" id="ARBA00022989"/>
    </source>
</evidence>
<dbReference type="SUPFAM" id="SSF52058">
    <property type="entry name" value="L domain-like"/>
    <property type="match status" value="1"/>
</dbReference>
<keyword evidence="2" id="KW-0433">Leucine-rich repeat</keyword>
<reference evidence="11 12" key="1">
    <citation type="journal article" date="2024" name="Plant Biotechnol. J.">
        <title>Dendrobium thyrsiflorum genome and its molecular insights into genes involved in important horticultural traits.</title>
        <authorList>
            <person name="Chen B."/>
            <person name="Wang J.Y."/>
            <person name="Zheng P.J."/>
            <person name="Li K.L."/>
            <person name="Liang Y.M."/>
            <person name="Chen X.F."/>
            <person name="Zhang C."/>
            <person name="Zhao X."/>
            <person name="He X."/>
            <person name="Zhang G.Q."/>
            <person name="Liu Z.J."/>
            <person name="Xu Q."/>
        </authorList>
    </citation>
    <scope>NUCLEOTIDE SEQUENCE [LARGE SCALE GENOMIC DNA]</scope>
    <source>
        <strain evidence="11">GZMU011</strain>
    </source>
</reference>
<keyword evidence="12" id="KW-1185">Reference proteome</keyword>
<proteinExistence type="predicted"/>
<keyword evidence="6 9" id="KW-0472">Membrane</keyword>